<evidence type="ECO:0000313" key="3">
    <source>
        <dbReference type="Proteomes" id="UP000589716"/>
    </source>
</evidence>
<proteinExistence type="predicted"/>
<dbReference type="AlphaFoldDB" id="A0A853IU16"/>
<keyword evidence="3" id="KW-1185">Reference proteome</keyword>
<reference evidence="2 3" key="1">
    <citation type="submission" date="2020-07" db="EMBL/GenBank/DDBJ databases">
        <authorList>
            <person name="Maaloum M."/>
        </authorList>
    </citation>
    <scope>NUCLEOTIDE SEQUENCE [LARGE SCALE GENOMIC DNA]</scope>
    <source>
        <strain evidence="2 3">GCS-AN-3</strain>
    </source>
</reference>
<gene>
    <name evidence="2" type="ORF">H0I39_05230</name>
</gene>
<comment type="caution">
    <text evidence="2">The sequence shown here is derived from an EMBL/GenBank/DDBJ whole genome shotgun (WGS) entry which is preliminary data.</text>
</comment>
<feature type="chain" id="PRO_5032638937" description="IPTL-CTERM protein sorting domain-containing protein" evidence="1">
    <location>
        <begin position="16"/>
        <end position="243"/>
    </location>
</feature>
<dbReference type="RefSeq" id="WP_180549803.1">
    <property type="nucleotide sequence ID" value="NZ_JACCKX010000001.1"/>
</dbReference>
<evidence type="ECO:0000313" key="2">
    <source>
        <dbReference type="EMBL" id="NZA01314.1"/>
    </source>
</evidence>
<dbReference type="Proteomes" id="UP000589716">
    <property type="component" value="Unassembled WGS sequence"/>
</dbReference>
<accession>A0A853IU16</accession>
<keyword evidence="1" id="KW-0732">Signal</keyword>
<dbReference type="EMBL" id="JACCKX010000001">
    <property type="protein sequence ID" value="NZA01314.1"/>
    <property type="molecule type" value="Genomic_DNA"/>
</dbReference>
<name>A0A853IU16_9BURK</name>
<evidence type="ECO:0008006" key="4">
    <source>
        <dbReference type="Google" id="ProtNLM"/>
    </source>
</evidence>
<feature type="signal peptide" evidence="1">
    <location>
        <begin position="1"/>
        <end position="15"/>
    </location>
</feature>
<protein>
    <recommendedName>
        <fullName evidence="4">IPTL-CTERM protein sorting domain-containing protein</fullName>
    </recommendedName>
</protein>
<organism evidence="2 3">
    <name type="scientific">Ottowia beijingensis</name>
    <dbReference type="NCBI Taxonomy" id="1207057"/>
    <lineage>
        <taxon>Bacteria</taxon>
        <taxon>Pseudomonadati</taxon>
        <taxon>Pseudomonadota</taxon>
        <taxon>Betaproteobacteria</taxon>
        <taxon>Burkholderiales</taxon>
        <taxon>Comamonadaceae</taxon>
        <taxon>Ottowia</taxon>
    </lineage>
</organism>
<sequence>MHALGLAALAAPALAQTPPANLLVNGGFEVLAATPPTTCGNNYTVPPWPAGGYPISPWVMTSGNSTNLVAVDGNVTCNYGNSGPATDAEGTPAGTRQHYLDLLADGVVYQGFTVAACPGSTVPRTAQYSGAFSGRDGGAAGTGTIQIVQGTGVGGAVMASQSATGASYQGWTTLSGTVALAPGDYSYVSTFTNPTNFDNAVVSLTPCPAVPPAPVAVPANAPWALLLAALGVGWLARRRFSRG</sequence>
<evidence type="ECO:0000256" key="1">
    <source>
        <dbReference type="SAM" id="SignalP"/>
    </source>
</evidence>